<name>A0A2S0UQM5_9RHOB</name>
<dbReference type="SMART" id="SM00448">
    <property type="entry name" value="REC"/>
    <property type="match status" value="1"/>
</dbReference>
<dbReference type="SMART" id="SM00331">
    <property type="entry name" value="PP2C_SIG"/>
    <property type="match status" value="1"/>
</dbReference>
<evidence type="ECO:0000313" key="5">
    <source>
        <dbReference type="Proteomes" id="UP000244496"/>
    </source>
</evidence>
<dbReference type="SUPFAM" id="SSF81606">
    <property type="entry name" value="PP2C-like"/>
    <property type="match status" value="1"/>
</dbReference>
<dbReference type="Proteomes" id="UP000244496">
    <property type="component" value="Chromosome"/>
</dbReference>
<dbReference type="GO" id="GO:0016791">
    <property type="term" value="F:phosphatase activity"/>
    <property type="evidence" value="ECO:0007669"/>
    <property type="project" value="TreeGrafter"/>
</dbReference>
<evidence type="ECO:0000313" key="4">
    <source>
        <dbReference type="EMBL" id="AWB50070.1"/>
    </source>
</evidence>
<dbReference type="PANTHER" id="PTHR43156:SF2">
    <property type="entry name" value="STAGE II SPORULATION PROTEIN E"/>
    <property type="match status" value="1"/>
</dbReference>
<dbReference type="OrthoDB" id="9811749at2"/>
<comment type="caution">
    <text evidence="2">Lacks conserved residue(s) required for the propagation of feature annotation.</text>
</comment>
<evidence type="ECO:0000256" key="1">
    <source>
        <dbReference type="ARBA" id="ARBA00022801"/>
    </source>
</evidence>
<dbReference type="SUPFAM" id="SSF52172">
    <property type="entry name" value="CheY-like"/>
    <property type="match status" value="1"/>
</dbReference>
<evidence type="ECO:0000259" key="3">
    <source>
        <dbReference type="PROSITE" id="PS50110"/>
    </source>
</evidence>
<dbReference type="PANTHER" id="PTHR43156">
    <property type="entry name" value="STAGE II SPORULATION PROTEIN E-RELATED"/>
    <property type="match status" value="1"/>
</dbReference>
<dbReference type="KEGG" id="geh:HYN69_17555"/>
<dbReference type="GO" id="GO:0000160">
    <property type="term" value="P:phosphorelay signal transduction system"/>
    <property type="evidence" value="ECO:0007669"/>
    <property type="project" value="InterPro"/>
</dbReference>
<dbReference type="AlphaFoldDB" id="A0A2S0UQM5"/>
<protein>
    <submittedName>
        <fullName evidence="4">Fused response regulator/phosphatase</fullName>
    </submittedName>
</protein>
<dbReference type="Pfam" id="PF00072">
    <property type="entry name" value="Response_reg"/>
    <property type="match status" value="1"/>
</dbReference>
<organism evidence="4 5">
    <name type="scientific">Paragemmobacter aquarius</name>
    <dbReference type="NCBI Taxonomy" id="2169400"/>
    <lineage>
        <taxon>Bacteria</taxon>
        <taxon>Pseudomonadati</taxon>
        <taxon>Pseudomonadota</taxon>
        <taxon>Alphaproteobacteria</taxon>
        <taxon>Rhodobacterales</taxon>
        <taxon>Paracoccaceae</taxon>
        <taxon>Paragemmobacter</taxon>
    </lineage>
</organism>
<dbReference type="EMBL" id="CP028918">
    <property type="protein sequence ID" value="AWB50070.1"/>
    <property type="molecule type" value="Genomic_DNA"/>
</dbReference>
<dbReference type="Pfam" id="PF07228">
    <property type="entry name" value="SpoIIE"/>
    <property type="match status" value="1"/>
</dbReference>
<reference evidence="4 5" key="1">
    <citation type="submission" date="2018-04" db="EMBL/GenBank/DDBJ databases">
        <title>Genome sequencing of Gemmobacter.</title>
        <authorList>
            <person name="Yi H."/>
            <person name="Baek M.-G."/>
        </authorList>
    </citation>
    <scope>NUCLEOTIDE SEQUENCE [LARGE SCALE GENOMIC DNA]</scope>
    <source>
        <strain evidence="4 5">HYN0069</strain>
    </source>
</reference>
<feature type="domain" description="Response regulatory" evidence="3">
    <location>
        <begin position="6"/>
        <end position="120"/>
    </location>
</feature>
<proteinExistence type="predicted"/>
<dbReference type="InterPro" id="IPR011006">
    <property type="entry name" value="CheY-like_superfamily"/>
</dbReference>
<dbReference type="InterPro" id="IPR001932">
    <property type="entry name" value="PPM-type_phosphatase-like_dom"/>
</dbReference>
<keyword evidence="5" id="KW-1185">Reference proteome</keyword>
<keyword evidence="1" id="KW-0378">Hydrolase</keyword>
<sequence length="410" mass="43432">MGERIRVLVADESRAQRMMLALQLSRWGYEVVEAASGPEALALSVDADVVLSGWVLPGMSGPEFCRAFRASGRDRYGYFVLLTSRSGKEDVADGLECGADDFLTKPVSAAELHARVRAGERILGMQDELLAKNQVLRRLYDAVDRDLAEARRLQESLVATREFSFAGADVSLLMRPSGHVGGDLVGCLPLGPDLVALYAIDVSGHGVAAAMMTARLAGMLSPHALDRNVALRGGVPVPPEEVAAGLNRMMGQEMQVDQYFTMVFAHLVLSTGEVRLVQAGHPHPVVLREGGFAARIGAGGFPVGLVADARYDAVSLRLSPGDRLVIPSDGVTECPGAKGDLGEEGMIALLRGKAGLSGDKLHKALLDDLTAFAGGEDLPDDVSAVIVDYRGGAMPRTPASMALSPALPRR</sequence>
<dbReference type="Gene3D" id="3.60.40.10">
    <property type="entry name" value="PPM-type phosphatase domain"/>
    <property type="match status" value="1"/>
</dbReference>
<dbReference type="PROSITE" id="PS50110">
    <property type="entry name" value="RESPONSE_REGULATORY"/>
    <property type="match status" value="1"/>
</dbReference>
<dbReference type="InterPro" id="IPR052016">
    <property type="entry name" value="Bact_Sigma-Reg"/>
</dbReference>
<evidence type="ECO:0000256" key="2">
    <source>
        <dbReference type="PROSITE-ProRule" id="PRU00169"/>
    </source>
</evidence>
<dbReference type="RefSeq" id="WP_108436882.1">
    <property type="nucleotide sequence ID" value="NZ_CP028918.1"/>
</dbReference>
<dbReference type="InterPro" id="IPR001789">
    <property type="entry name" value="Sig_transdc_resp-reg_receiver"/>
</dbReference>
<dbReference type="InterPro" id="IPR036457">
    <property type="entry name" value="PPM-type-like_dom_sf"/>
</dbReference>
<dbReference type="Gene3D" id="3.40.50.2300">
    <property type="match status" value="1"/>
</dbReference>
<accession>A0A2S0UQM5</accession>
<gene>
    <name evidence="4" type="ORF">HYN69_17555</name>
</gene>